<reference evidence="3" key="1">
    <citation type="submission" date="2012-11" db="EMBL/GenBank/DDBJ databases">
        <authorList>
            <person name="Lucero-Rivera Y.E."/>
            <person name="Tovar-Ramirez D."/>
        </authorList>
    </citation>
    <scope>NUCLEOTIDE SEQUENCE [LARGE SCALE GENOMIC DNA]</scope>
    <source>
        <strain evidence="3">Araruama</strain>
    </source>
</reference>
<evidence type="ECO:0000256" key="1">
    <source>
        <dbReference type="SAM" id="Coils"/>
    </source>
</evidence>
<evidence type="ECO:0000313" key="3">
    <source>
        <dbReference type="Proteomes" id="UP000189670"/>
    </source>
</evidence>
<protein>
    <submittedName>
        <fullName evidence="2">Uncharacterized protein</fullName>
    </submittedName>
</protein>
<evidence type="ECO:0000313" key="2">
    <source>
        <dbReference type="EMBL" id="ETR69710.1"/>
    </source>
</evidence>
<dbReference type="Proteomes" id="UP000189670">
    <property type="component" value="Unassembled WGS sequence"/>
</dbReference>
<dbReference type="AlphaFoldDB" id="A0A1V1P4F9"/>
<dbReference type="EMBL" id="ATBP01000580">
    <property type="protein sequence ID" value="ETR69710.1"/>
    <property type="molecule type" value="Genomic_DNA"/>
</dbReference>
<sequence>MIQYQQKIDTLSEQLNQSNKKYNTLVQAYKEEKQPRINMEKWSKILINDLNKFYKQQELDYEIGKWIGDQIISFSKKVFKKGNQEEKNDENLTKGLT</sequence>
<organism evidence="2 3">
    <name type="scientific">Candidatus Magnetoglobus multicellularis str. Araruama</name>
    <dbReference type="NCBI Taxonomy" id="890399"/>
    <lineage>
        <taxon>Bacteria</taxon>
        <taxon>Pseudomonadati</taxon>
        <taxon>Thermodesulfobacteriota</taxon>
        <taxon>Desulfobacteria</taxon>
        <taxon>Desulfobacterales</taxon>
        <taxon>Desulfobacteraceae</taxon>
        <taxon>Candidatus Magnetoglobus</taxon>
    </lineage>
</organism>
<proteinExistence type="predicted"/>
<keyword evidence="1" id="KW-0175">Coiled coil</keyword>
<comment type="caution">
    <text evidence="2">The sequence shown here is derived from an EMBL/GenBank/DDBJ whole genome shotgun (WGS) entry which is preliminary data.</text>
</comment>
<feature type="coiled-coil region" evidence="1">
    <location>
        <begin position="1"/>
        <end position="32"/>
    </location>
</feature>
<accession>A0A1V1P4F9</accession>
<name>A0A1V1P4F9_9BACT</name>
<gene>
    <name evidence="2" type="ORF">OMM_09365</name>
</gene>